<dbReference type="Proteomes" id="UP001466331">
    <property type="component" value="Unassembled WGS sequence"/>
</dbReference>
<keyword evidence="3 8" id="KW-0690">Ribosome biogenesis</keyword>
<dbReference type="InterPro" id="IPR015946">
    <property type="entry name" value="KH_dom-like_a/b"/>
</dbReference>
<keyword evidence="12" id="KW-0378">Hydrolase</keyword>
<keyword evidence="13" id="KW-1185">Reference proteome</keyword>
<dbReference type="PIRSF" id="PIRSF006485">
    <property type="entry name" value="GTP-binding_EngA"/>
    <property type="match status" value="1"/>
</dbReference>
<dbReference type="InterPro" id="IPR027417">
    <property type="entry name" value="P-loop_NTPase"/>
</dbReference>
<dbReference type="NCBIfam" id="TIGR03594">
    <property type="entry name" value="GTPase_EngA"/>
    <property type="match status" value="1"/>
</dbReference>
<evidence type="ECO:0000256" key="5">
    <source>
        <dbReference type="ARBA" id="ARBA00022741"/>
    </source>
</evidence>
<dbReference type="InterPro" id="IPR016484">
    <property type="entry name" value="GTPase_Der"/>
</dbReference>
<dbReference type="PROSITE" id="PS51712">
    <property type="entry name" value="G_ENGA"/>
    <property type="match status" value="2"/>
</dbReference>
<feature type="binding site" evidence="8">
    <location>
        <begin position="192"/>
        <end position="199"/>
    </location>
    <ligand>
        <name>GTP</name>
        <dbReference type="ChEBI" id="CHEBI:37565"/>
        <label>2</label>
    </ligand>
</feature>
<dbReference type="PANTHER" id="PTHR43834:SF6">
    <property type="entry name" value="GTPASE DER"/>
    <property type="match status" value="1"/>
</dbReference>
<dbReference type="CDD" id="cd01895">
    <property type="entry name" value="EngA2"/>
    <property type="match status" value="1"/>
</dbReference>
<evidence type="ECO:0000256" key="2">
    <source>
        <dbReference type="ARBA" id="ARBA00020953"/>
    </source>
</evidence>
<dbReference type="Gene3D" id="3.40.50.300">
    <property type="entry name" value="P-loop containing nucleotide triphosphate hydrolases"/>
    <property type="match status" value="2"/>
</dbReference>
<feature type="binding site" evidence="8">
    <location>
        <begin position="65"/>
        <end position="69"/>
    </location>
    <ligand>
        <name>GTP</name>
        <dbReference type="ChEBI" id="CHEBI:37565"/>
        <label>1</label>
    </ligand>
</feature>
<comment type="caution">
    <text evidence="12">The sequence shown here is derived from an EMBL/GenBank/DDBJ whole genome shotgun (WGS) entry which is preliminary data.</text>
</comment>
<feature type="domain" description="EngA-type G" evidence="11">
    <location>
        <begin position="11"/>
        <end position="175"/>
    </location>
</feature>
<name>A0ABU9UBA6_9SPIR</name>
<dbReference type="RefSeq" id="WP_420069391.1">
    <property type="nucleotide sequence ID" value="NZ_JBCHKQ010000002.1"/>
</dbReference>
<keyword evidence="5 8" id="KW-0547">Nucleotide-binding</keyword>
<comment type="function">
    <text evidence="8 10">GTPase that plays an essential role in the late steps of ribosome biogenesis.</text>
</comment>
<protein>
    <recommendedName>
        <fullName evidence="2 8">GTPase Der</fullName>
    </recommendedName>
    <alternativeName>
        <fullName evidence="7 8">GTP-binding protein EngA</fullName>
    </alternativeName>
</protein>
<sequence>MGQKNSVSVCPRVVIAGRPNVGKSTLFNRLIGKRKAITHHVAGVTRDAVEERFSLKDKLPVTLVDTGGIMAEPGGVFDPLVKEKAIKEAEKADVILLLLDVVDFTAEDEELINLFRPFEDRVILVVNKVDSPQREDIAWNFMSLGFSSVCFVSAEHRLGIEELEDRICKLLPDSTVDTAAEEEPDIKISILGKPNTGKSTLLNTLLGEYRAIVSDVPGTTRDLLEGEFSYKGKRFFVVDTAGIRRKSKVHDDIEFFSVRRSLDTVAKSEVVILMVDAKEGLSEQDKKIAAVARKHGRGMVLAVNKWDLMEDIPNQFNAVKDRIRFLFPHISYVPIVKLSAKEGEGINNLLNKVIAVREQLHRKLDTGPLNRKLREWVERTPPPGKKALRYKVRYITQTSTMPVKFVLFVNRVKGFPSSYVSYIENNIRKEFGLLSIPIDIELRQ</sequence>
<gene>
    <name evidence="8 12" type="primary">der</name>
    <name evidence="12" type="ORF">WKV44_05265</name>
</gene>
<dbReference type="InterPro" id="IPR006073">
    <property type="entry name" value="GTP-bd"/>
</dbReference>
<evidence type="ECO:0000313" key="13">
    <source>
        <dbReference type="Proteomes" id="UP001466331"/>
    </source>
</evidence>
<reference evidence="12 13" key="1">
    <citation type="submission" date="2024-03" db="EMBL/GenBank/DDBJ databases">
        <title>Ignisphaera cupida sp. nov., a hyperthermophilic hydrolytic archaeon from a hot spring of Kamchatka, and proposal of Ignisphaeraceae fam. nov.</title>
        <authorList>
            <person name="Podosokorskaya O.A."/>
            <person name="Elcheninov A.G."/>
            <person name="Maltseva A.I."/>
            <person name="Zayulina K.S."/>
            <person name="Novikov A."/>
            <person name="Merkel A.Y."/>
        </authorList>
    </citation>
    <scope>NUCLEOTIDE SEQUENCE [LARGE SCALE GENOMIC DNA]</scope>
    <source>
        <strain evidence="12 13">38H-sp</strain>
    </source>
</reference>
<dbReference type="InterPro" id="IPR031166">
    <property type="entry name" value="G_ENGA"/>
</dbReference>
<feature type="binding site" evidence="8">
    <location>
        <begin position="304"/>
        <end position="307"/>
    </location>
    <ligand>
        <name>GTP</name>
        <dbReference type="ChEBI" id="CHEBI:37565"/>
        <label>2</label>
    </ligand>
</feature>
<organism evidence="12 13">
    <name type="scientific">Rarispira pelagica</name>
    <dbReference type="NCBI Taxonomy" id="3141764"/>
    <lineage>
        <taxon>Bacteria</taxon>
        <taxon>Pseudomonadati</taxon>
        <taxon>Spirochaetota</taxon>
        <taxon>Spirochaetia</taxon>
        <taxon>Winmispirales</taxon>
        <taxon>Winmispiraceae</taxon>
        <taxon>Rarispira</taxon>
    </lineage>
</organism>
<dbReference type="GO" id="GO:0016787">
    <property type="term" value="F:hydrolase activity"/>
    <property type="evidence" value="ECO:0007669"/>
    <property type="project" value="UniProtKB-KW"/>
</dbReference>
<evidence type="ECO:0000313" key="12">
    <source>
        <dbReference type="EMBL" id="MEM5947945.1"/>
    </source>
</evidence>
<dbReference type="Pfam" id="PF01926">
    <property type="entry name" value="MMR_HSR1"/>
    <property type="match status" value="2"/>
</dbReference>
<dbReference type="NCBIfam" id="TIGR00231">
    <property type="entry name" value="small_GTP"/>
    <property type="match status" value="2"/>
</dbReference>
<feature type="binding site" evidence="8">
    <location>
        <begin position="127"/>
        <end position="130"/>
    </location>
    <ligand>
        <name>GTP</name>
        <dbReference type="ChEBI" id="CHEBI:37565"/>
        <label>1</label>
    </ligand>
</feature>
<proteinExistence type="inferred from homology"/>
<comment type="subunit">
    <text evidence="8">Associates with the 50S ribosomal subunit.</text>
</comment>
<dbReference type="Gene3D" id="3.30.300.20">
    <property type="match status" value="1"/>
</dbReference>
<evidence type="ECO:0000256" key="3">
    <source>
        <dbReference type="ARBA" id="ARBA00022517"/>
    </source>
</evidence>
<evidence type="ECO:0000256" key="7">
    <source>
        <dbReference type="ARBA" id="ARBA00032345"/>
    </source>
</evidence>
<evidence type="ECO:0000256" key="10">
    <source>
        <dbReference type="RuleBase" id="RU004481"/>
    </source>
</evidence>
<dbReference type="SUPFAM" id="SSF52540">
    <property type="entry name" value="P-loop containing nucleoside triphosphate hydrolases"/>
    <property type="match status" value="2"/>
</dbReference>
<feature type="domain" description="EngA-type G" evidence="11">
    <location>
        <begin position="186"/>
        <end position="361"/>
    </location>
</feature>
<evidence type="ECO:0000256" key="6">
    <source>
        <dbReference type="ARBA" id="ARBA00023134"/>
    </source>
</evidence>
<dbReference type="HAMAP" id="MF_00195">
    <property type="entry name" value="GTPase_Der"/>
    <property type="match status" value="1"/>
</dbReference>
<comment type="similarity">
    <text evidence="1 8 9 10">Belongs to the TRAFAC class TrmE-Era-EngA-EngB-Septin-like GTPase superfamily. EngA (Der) GTPase family.</text>
</comment>
<evidence type="ECO:0000256" key="8">
    <source>
        <dbReference type="HAMAP-Rule" id="MF_00195"/>
    </source>
</evidence>
<evidence type="ECO:0000259" key="11">
    <source>
        <dbReference type="PROSITE" id="PS51712"/>
    </source>
</evidence>
<dbReference type="EMBL" id="JBCHKQ010000002">
    <property type="protein sequence ID" value="MEM5947945.1"/>
    <property type="molecule type" value="Genomic_DNA"/>
</dbReference>
<evidence type="ECO:0000256" key="1">
    <source>
        <dbReference type="ARBA" id="ARBA00008279"/>
    </source>
</evidence>
<evidence type="ECO:0000256" key="9">
    <source>
        <dbReference type="PROSITE-ProRule" id="PRU01049"/>
    </source>
</evidence>
<accession>A0ABU9UBA6</accession>
<dbReference type="InterPro" id="IPR032859">
    <property type="entry name" value="KH_dom-like"/>
</dbReference>
<dbReference type="InterPro" id="IPR005225">
    <property type="entry name" value="Small_GTP-bd"/>
</dbReference>
<keyword evidence="4 10" id="KW-0677">Repeat</keyword>
<dbReference type="CDD" id="cd01894">
    <property type="entry name" value="EngA1"/>
    <property type="match status" value="1"/>
</dbReference>
<keyword evidence="6 8" id="KW-0342">GTP-binding</keyword>
<dbReference type="PRINTS" id="PR00326">
    <property type="entry name" value="GTP1OBG"/>
</dbReference>
<evidence type="ECO:0000256" key="4">
    <source>
        <dbReference type="ARBA" id="ARBA00022737"/>
    </source>
</evidence>
<feature type="binding site" evidence="8">
    <location>
        <begin position="17"/>
        <end position="24"/>
    </location>
    <ligand>
        <name>GTP</name>
        <dbReference type="ChEBI" id="CHEBI:37565"/>
        <label>1</label>
    </ligand>
</feature>
<dbReference type="Pfam" id="PF14714">
    <property type="entry name" value="KH_dom-like"/>
    <property type="match status" value="1"/>
</dbReference>
<dbReference type="PANTHER" id="PTHR43834">
    <property type="entry name" value="GTPASE DER"/>
    <property type="match status" value="1"/>
</dbReference>
<feature type="binding site" evidence="8">
    <location>
        <begin position="239"/>
        <end position="243"/>
    </location>
    <ligand>
        <name>GTP</name>
        <dbReference type="ChEBI" id="CHEBI:37565"/>
        <label>2</label>
    </ligand>
</feature>